<sequence length="186" mass="21415">MDLGPGGTRQHATAQGKTKSEDLARLCNNQRRSRARRQEYVHHLERRVREYEESSAAREEQSQLALQKLRADNDAQKQRLDALSINRRHDRVESELTPNVFDTPDPQPLRNVRATRHDVAILLQSGDRVYIQRQRRRPIGPGSQSLVTDRQLPGSSTRPNKRCHATSRFWDSGYDGLERDPLLFGV</sequence>
<keyword evidence="1" id="KW-0175">Coiled coil</keyword>
<feature type="region of interest" description="Disordered" evidence="2">
    <location>
        <begin position="1"/>
        <end position="24"/>
    </location>
</feature>
<name>A0A9W9JEU8_9EURO</name>
<evidence type="ECO:0000256" key="1">
    <source>
        <dbReference type="SAM" id="Coils"/>
    </source>
</evidence>
<reference evidence="3" key="1">
    <citation type="submission" date="2022-12" db="EMBL/GenBank/DDBJ databases">
        <authorList>
            <person name="Petersen C."/>
        </authorList>
    </citation>
    <scope>NUCLEOTIDE SEQUENCE</scope>
    <source>
        <strain evidence="3">IBT 15544</strain>
    </source>
</reference>
<accession>A0A9W9JEU8</accession>
<feature type="region of interest" description="Disordered" evidence="2">
    <location>
        <begin position="134"/>
        <end position="163"/>
    </location>
</feature>
<proteinExistence type="predicted"/>
<comment type="caution">
    <text evidence="3">The sequence shown here is derived from an EMBL/GenBank/DDBJ whole genome shotgun (WGS) entry which is preliminary data.</text>
</comment>
<dbReference type="GeneID" id="83182880"/>
<feature type="coiled-coil region" evidence="1">
    <location>
        <begin position="41"/>
        <end position="86"/>
    </location>
</feature>
<dbReference type="Proteomes" id="UP001150904">
    <property type="component" value="Unassembled WGS sequence"/>
</dbReference>
<feature type="compositionally biased region" description="Polar residues" evidence="2">
    <location>
        <begin position="142"/>
        <end position="158"/>
    </location>
</feature>
<dbReference type="OrthoDB" id="4505928at2759"/>
<dbReference type="RefSeq" id="XP_058305567.1">
    <property type="nucleotide sequence ID" value="XM_058455579.1"/>
</dbReference>
<dbReference type="EMBL" id="JAPQKR010000015">
    <property type="protein sequence ID" value="KAJ5195079.1"/>
    <property type="molecule type" value="Genomic_DNA"/>
</dbReference>
<gene>
    <name evidence="3" type="ORF">N7498_008517</name>
</gene>
<evidence type="ECO:0000313" key="4">
    <source>
        <dbReference type="Proteomes" id="UP001150904"/>
    </source>
</evidence>
<evidence type="ECO:0000313" key="3">
    <source>
        <dbReference type="EMBL" id="KAJ5195079.1"/>
    </source>
</evidence>
<evidence type="ECO:0008006" key="5">
    <source>
        <dbReference type="Google" id="ProtNLM"/>
    </source>
</evidence>
<evidence type="ECO:0000256" key="2">
    <source>
        <dbReference type="SAM" id="MobiDB-lite"/>
    </source>
</evidence>
<dbReference type="AlphaFoldDB" id="A0A9W9JEU8"/>
<organism evidence="3 4">
    <name type="scientific">Penicillium cinerascens</name>
    <dbReference type="NCBI Taxonomy" id="70096"/>
    <lineage>
        <taxon>Eukaryota</taxon>
        <taxon>Fungi</taxon>
        <taxon>Dikarya</taxon>
        <taxon>Ascomycota</taxon>
        <taxon>Pezizomycotina</taxon>
        <taxon>Eurotiomycetes</taxon>
        <taxon>Eurotiomycetidae</taxon>
        <taxon>Eurotiales</taxon>
        <taxon>Aspergillaceae</taxon>
        <taxon>Penicillium</taxon>
    </lineage>
</organism>
<reference evidence="3" key="2">
    <citation type="journal article" date="2023" name="IMA Fungus">
        <title>Comparative genomic study of the Penicillium genus elucidates a diverse pangenome and 15 lateral gene transfer events.</title>
        <authorList>
            <person name="Petersen C."/>
            <person name="Sorensen T."/>
            <person name="Nielsen M.R."/>
            <person name="Sondergaard T.E."/>
            <person name="Sorensen J.L."/>
            <person name="Fitzpatrick D.A."/>
            <person name="Frisvad J.C."/>
            <person name="Nielsen K.L."/>
        </authorList>
    </citation>
    <scope>NUCLEOTIDE SEQUENCE</scope>
    <source>
        <strain evidence="3">IBT 15544</strain>
    </source>
</reference>
<keyword evidence="4" id="KW-1185">Reference proteome</keyword>
<protein>
    <recommendedName>
        <fullName evidence="5">BZIP domain-containing protein</fullName>
    </recommendedName>
</protein>